<sequence>MDRQSKLKHLPLSLMFAGFGLLCNVPAALGQDRWFEIELLIFAHNPSDENISEEYQPQIKPILVNNARDLISPVFQPDPQKLRQLLPECADAKPYLPALQLPATADYQGPAESFASNENANYYAGISQNGASFSDDTVFTPSQNQTEESTTGTDTAEGELAIEQTEQPSVPTFALIIERPVDIQQLTFPTDSPSWLYPMHCLQPSASVLNPDKEILDQADYSTFISQLPSRVTQLDSGHQPQPYLLDSDSLAFTEVATKFRWRKDIRTLMHMAWRQPVRSESREIPWRIYAGNNYSKEYDYYGEPILPQEQLEQALEHNQTQPVVIEQNDPSLNLSVEQSLNHQSILNNIQQVLDKVESNTWSIENALKDKQAIEWQQQQQMAGTPKQTWQLDGLFKIYLRHYLFIESEFNIRKVGPHPELVLANDAIKATDNPAGMDRADTFLYPYHFKQNKRIRSTEIHYFDHPHMGIVLQVRRYTPPKN</sequence>
<comment type="caution">
    <text evidence="2">The sequence shown here is derived from an EMBL/GenBank/DDBJ whole genome shotgun (WGS) entry which is preliminary data.</text>
</comment>
<dbReference type="InterPro" id="IPR021241">
    <property type="entry name" value="CsiV"/>
</dbReference>
<dbReference type="Pfam" id="PF10972">
    <property type="entry name" value="CsiV"/>
    <property type="match status" value="1"/>
</dbReference>
<feature type="compositionally biased region" description="Polar residues" evidence="1">
    <location>
        <begin position="134"/>
        <end position="154"/>
    </location>
</feature>
<keyword evidence="3" id="KW-1185">Reference proteome</keyword>
<protein>
    <submittedName>
        <fullName evidence="2">Uncharacterized protein</fullName>
    </submittedName>
</protein>
<gene>
    <name evidence="2" type="ORF">DS2_02093</name>
</gene>
<accession>W7QJ75</accession>
<dbReference type="Proteomes" id="UP000019276">
    <property type="component" value="Unassembled WGS sequence"/>
</dbReference>
<name>W7QJ75_9ALTE</name>
<evidence type="ECO:0000313" key="2">
    <source>
        <dbReference type="EMBL" id="EWH11936.1"/>
    </source>
</evidence>
<dbReference type="RefSeq" id="WP_081754152.1">
    <property type="nucleotide sequence ID" value="NZ_ARZY01000002.1"/>
</dbReference>
<proteinExistence type="predicted"/>
<evidence type="ECO:0000256" key="1">
    <source>
        <dbReference type="SAM" id="MobiDB-lite"/>
    </source>
</evidence>
<dbReference type="STRING" id="1328313.DS2_02093"/>
<dbReference type="eggNOG" id="ENOG5032UIH">
    <property type="taxonomic scope" value="Bacteria"/>
</dbReference>
<feature type="region of interest" description="Disordered" evidence="1">
    <location>
        <begin position="134"/>
        <end position="155"/>
    </location>
</feature>
<organism evidence="2 3">
    <name type="scientific">Catenovulum agarivorans DS-2</name>
    <dbReference type="NCBI Taxonomy" id="1328313"/>
    <lineage>
        <taxon>Bacteria</taxon>
        <taxon>Pseudomonadati</taxon>
        <taxon>Pseudomonadota</taxon>
        <taxon>Gammaproteobacteria</taxon>
        <taxon>Alteromonadales</taxon>
        <taxon>Alteromonadaceae</taxon>
        <taxon>Catenovulum</taxon>
    </lineage>
</organism>
<dbReference type="EMBL" id="ARZY01000002">
    <property type="protein sequence ID" value="EWH11936.1"/>
    <property type="molecule type" value="Genomic_DNA"/>
</dbReference>
<dbReference type="AlphaFoldDB" id="W7QJ75"/>
<dbReference type="OrthoDB" id="5566524at2"/>
<reference evidence="2 3" key="1">
    <citation type="journal article" date="2014" name="Genome Announc.">
        <title>Draft Genome Sequence of the Agar-Degrading Bacterium Catenovulum sp. Strain DS-2, Isolated from Intestines of Haliotis diversicolor.</title>
        <authorList>
            <person name="Shan D."/>
            <person name="Li X."/>
            <person name="Gu Z."/>
            <person name="Wei G."/>
            <person name="Gao Z."/>
            <person name="Shao Z."/>
        </authorList>
    </citation>
    <scope>NUCLEOTIDE SEQUENCE [LARGE SCALE GENOMIC DNA]</scope>
    <source>
        <strain evidence="2 3">DS-2</strain>
    </source>
</reference>
<evidence type="ECO:0000313" key="3">
    <source>
        <dbReference type="Proteomes" id="UP000019276"/>
    </source>
</evidence>